<feature type="region of interest" description="Disordered" evidence="1">
    <location>
        <begin position="22"/>
        <end position="49"/>
    </location>
</feature>
<proteinExistence type="predicted"/>
<gene>
    <name evidence="2" type="ORF">E9531_00470</name>
</gene>
<evidence type="ECO:0008006" key="4">
    <source>
        <dbReference type="Google" id="ProtNLM"/>
    </source>
</evidence>
<name>A0A4V4GSB9_9BURK</name>
<sequence length="112" mass="11566">MSATMAPTTAIVSAIASGHSKLHSLDSAQTDQASAQHHHMGATSSACTTPPSCGMDMTTCSWICAGISTVALWAAPAQWVPSVVAHPSPVAQLLRKGITQQPHDRPPNTALL</sequence>
<reference evidence="2 3" key="1">
    <citation type="journal article" date="2015" name="Antonie Van Leeuwenhoek">
        <title>Lampropedia puyangensis sp. nov., isolated from symptomatic bark of Populus ? euramericana canker and emended description of Lampropedia hyalina (Ehrenberg 1832) Lee et al. 2004.</title>
        <authorList>
            <person name="Li Y."/>
            <person name="Wang T."/>
            <person name="Piao C.G."/>
            <person name="Wang L.F."/>
            <person name="Tian G.Z."/>
            <person name="Zhu T.H."/>
            <person name="Guo M.W."/>
        </authorList>
    </citation>
    <scope>NUCLEOTIDE SEQUENCE [LARGE SCALE GENOMIC DNA]</scope>
    <source>
        <strain evidence="2 3">2-bin</strain>
    </source>
</reference>
<accession>A0A4V4GSB9</accession>
<dbReference type="AlphaFoldDB" id="A0A4V4GSB9"/>
<comment type="caution">
    <text evidence="2">The sequence shown here is derived from an EMBL/GenBank/DDBJ whole genome shotgun (WGS) entry which is preliminary data.</text>
</comment>
<dbReference type="Proteomes" id="UP000308917">
    <property type="component" value="Unassembled WGS sequence"/>
</dbReference>
<feature type="compositionally biased region" description="Polar residues" evidence="1">
    <location>
        <begin position="26"/>
        <end position="35"/>
    </location>
</feature>
<protein>
    <recommendedName>
        <fullName evidence="4">DUF2946 domain-containing protein</fullName>
    </recommendedName>
</protein>
<evidence type="ECO:0000256" key="1">
    <source>
        <dbReference type="SAM" id="MobiDB-lite"/>
    </source>
</evidence>
<keyword evidence="3" id="KW-1185">Reference proteome</keyword>
<evidence type="ECO:0000313" key="3">
    <source>
        <dbReference type="Proteomes" id="UP000308917"/>
    </source>
</evidence>
<evidence type="ECO:0000313" key="2">
    <source>
        <dbReference type="EMBL" id="THU05066.1"/>
    </source>
</evidence>
<organism evidence="2 3">
    <name type="scientific">Lampropedia puyangensis</name>
    <dbReference type="NCBI Taxonomy" id="1330072"/>
    <lineage>
        <taxon>Bacteria</taxon>
        <taxon>Pseudomonadati</taxon>
        <taxon>Pseudomonadota</taxon>
        <taxon>Betaproteobacteria</taxon>
        <taxon>Burkholderiales</taxon>
        <taxon>Comamonadaceae</taxon>
        <taxon>Lampropedia</taxon>
    </lineage>
</organism>
<dbReference type="EMBL" id="STFG01000001">
    <property type="protein sequence ID" value="THU05066.1"/>
    <property type="molecule type" value="Genomic_DNA"/>
</dbReference>